<name>A0A126SXW6_9BACT</name>
<evidence type="ECO:0000256" key="1">
    <source>
        <dbReference type="SAM" id="Phobius"/>
    </source>
</evidence>
<proteinExistence type="predicted"/>
<keyword evidence="1" id="KW-0472">Membrane</keyword>
<protein>
    <recommendedName>
        <fullName evidence="3">Type II secretion system protein</fullName>
    </recommendedName>
</protein>
<evidence type="ECO:0008006" key="3">
    <source>
        <dbReference type="Google" id="ProtNLM"/>
    </source>
</evidence>
<evidence type="ECO:0000313" key="2">
    <source>
        <dbReference type="EMBL" id="AMK59150.1"/>
    </source>
</evidence>
<accession>A0A126SXW6</accession>
<keyword evidence="1" id="KW-0812">Transmembrane</keyword>
<feature type="transmembrane region" description="Helical" evidence="1">
    <location>
        <begin position="12"/>
        <end position="32"/>
    </location>
</feature>
<dbReference type="AlphaFoldDB" id="A0A126SXW6"/>
<dbReference type="EMBL" id="KU144970">
    <property type="protein sequence ID" value="AMK59150.1"/>
    <property type="molecule type" value="Genomic_DNA"/>
</dbReference>
<keyword evidence="1" id="KW-1133">Transmembrane helix</keyword>
<reference evidence="2" key="1">
    <citation type="journal article" date="2016" name="Appl. Environ. Microbiol.">
        <title>Functional Metagenomics of a Biostimulated Petroleum-Contaminated Soil Reveals an Extraordinary Diversity of Extradiol Dioxygenases.</title>
        <authorList>
            <person name="Terron-Gonzalez L."/>
            <person name="Martin-Cabello G."/>
            <person name="Ferrer M."/>
            <person name="Santero E."/>
        </authorList>
    </citation>
    <scope>NUCLEOTIDE SEQUENCE</scope>
</reference>
<sequence length="160" mass="17871">MIAVGRHAIAGLTALEFAIVLAIIGAVAYVLLRGLVFAEKETERLAFNDNQAALERALAYELMSRGTRGETQDPALLTRQDPFQWLERKPLGWAGDYPAQGRTKPGAWYWDGQRAEVVYIPQDPERVKFAKAREAEIRLSIKATGSGNVRLMVVTPFAWR</sequence>
<organism evidence="2">
    <name type="scientific">uncultured bacterium UPO42</name>
    <dbReference type="NCBI Taxonomy" id="1776967"/>
    <lineage>
        <taxon>Bacteria</taxon>
        <taxon>environmental samples</taxon>
    </lineage>
</organism>